<protein>
    <submittedName>
        <fullName evidence="9">Ester hydrolase-like protein</fullName>
    </submittedName>
</protein>
<feature type="region of interest" description="Disordered" evidence="7">
    <location>
        <begin position="59"/>
        <end position="107"/>
    </location>
</feature>
<name>A0A0N1H4U3_9EURO</name>
<accession>A0A0N1H4U3</accession>
<evidence type="ECO:0000256" key="3">
    <source>
        <dbReference type="ARBA" id="ARBA00022723"/>
    </source>
</evidence>
<evidence type="ECO:0000256" key="6">
    <source>
        <dbReference type="ARBA" id="ARBA00023242"/>
    </source>
</evidence>
<evidence type="ECO:0000256" key="7">
    <source>
        <dbReference type="SAM" id="MobiDB-lite"/>
    </source>
</evidence>
<evidence type="ECO:0000256" key="2">
    <source>
        <dbReference type="ARBA" id="ARBA00011245"/>
    </source>
</evidence>
<evidence type="ECO:0000313" key="10">
    <source>
        <dbReference type="Proteomes" id="UP000038010"/>
    </source>
</evidence>
<evidence type="ECO:0000259" key="8">
    <source>
        <dbReference type="SMART" id="SM01168"/>
    </source>
</evidence>
<dbReference type="GO" id="GO:0016788">
    <property type="term" value="F:hydrolase activity, acting on ester bonds"/>
    <property type="evidence" value="ECO:0007669"/>
    <property type="project" value="TreeGrafter"/>
</dbReference>
<dbReference type="CDD" id="cd17298">
    <property type="entry name" value="DUF1907"/>
    <property type="match status" value="1"/>
</dbReference>
<dbReference type="Proteomes" id="UP000038010">
    <property type="component" value="Unassembled WGS sequence"/>
</dbReference>
<dbReference type="PANTHER" id="PTHR13204">
    <property type="entry name" value="PTD012 PROTEIN"/>
    <property type="match status" value="1"/>
</dbReference>
<dbReference type="SMART" id="SM01168">
    <property type="entry name" value="DUF1907"/>
    <property type="match status" value="1"/>
</dbReference>
<reference evidence="9 10" key="1">
    <citation type="submission" date="2015-06" db="EMBL/GenBank/DDBJ databases">
        <title>Draft genome of the ant-associated black yeast Phialophora attae CBS 131958.</title>
        <authorList>
            <person name="Moreno L.F."/>
            <person name="Stielow B.J."/>
            <person name="de Hoog S."/>
            <person name="Vicente V.A."/>
            <person name="Weiss V.A."/>
            <person name="de Vries M."/>
            <person name="Cruz L.M."/>
            <person name="Souza E.M."/>
        </authorList>
    </citation>
    <scope>NUCLEOTIDE SEQUENCE [LARGE SCALE GENOMIC DNA]</scope>
    <source>
        <strain evidence="9 10">CBS 131958</strain>
    </source>
</reference>
<dbReference type="PANTHER" id="PTHR13204:SF1">
    <property type="entry name" value="ESTER HYDROLASE C11ORF54"/>
    <property type="match status" value="1"/>
</dbReference>
<evidence type="ECO:0000256" key="5">
    <source>
        <dbReference type="ARBA" id="ARBA00022833"/>
    </source>
</evidence>
<keyword evidence="6" id="KW-0539">Nucleus</keyword>
<dbReference type="GO" id="GO:0008270">
    <property type="term" value="F:zinc ion binding"/>
    <property type="evidence" value="ECO:0007669"/>
    <property type="project" value="TreeGrafter"/>
</dbReference>
<dbReference type="GeneID" id="28740026"/>
<dbReference type="AlphaFoldDB" id="A0A0N1H4U3"/>
<dbReference type="GO" id="GO:0005634">
    <property type="term" value="C:nucleus"/>
    <property type="evidence" value="ECO:0007669"/>
    <property type="project" value="UniProtKB-SubCell"/>
</dbReference>
<dbReference type="RefSeq" id="XP_018000440.1">
    <property type="nucleotide sequence ID" value="XM_018148146.1"/>
</dbReference>
<proteinExistence type="predicted"/>
<dbReference type="EMBL" id="LFJN01000012">
    <property type="protein sequence ID" value="KPI40477.1"/>
    <property type="molecule type" value="Genomic_DNA"/>
</dbReference>
<dbReference type="OrthoDB" id="5119241at2759"/>
<comment type="caution">
    <text evidence="9">The sequence shown here is derived from an EMBL/GenBank/DDBJ whole genome shotgun (WGS) entry which is preliminary data.</text>
</comment>
<feature type="domain" description="DUF1907" evidence="8">
    <location>
        <begin position="21"/>
        <end position="326"/>
    </location>
</feature>
<gene>
    <name evidence="9" type="ORF">AB675_7754</name>
</gene>
<keyword evidence="3" id="KW-0479">Metal-binding</keyword>
<organism evidence="9 10">
    <name type="scientific">Cyphellophora attinorum</name>
    <dbReference type="NCBI Taxonomy" id="1664694"/>
    <lineage>
        <taxon>Eukaryota</taxon>
        <taxon>Fungi</taxon>
        <taxon>Dikarya</taxon>
        <taxon>Ascomycota</taxon>
        <taxon>Pezizomycotina</taxon>
        <taxon>Eurotiomycetes</taxon>
        <taxon>Chaetothyriomycetidae</taxon>
        <taxon>Chaetothyriales</taxon>
        <taxon>Cyphellophoraceae</taxon>
        <taxon>Cyphellophora</taxon>
    </lineage>
</organism>
<comment type="subunit">
    <text evidence="2">Monomer.</text>
</comment>
<keyword evidence="5" id="KW-0862">Zinc</keyword>
<dbReference type="Pfam" id="PF08925">
    <property type="entry name" value="DUF1907"/>
    <property type="match status" value="1"/>
</dbReference>
<evidence type="ECO:0000256" key="4">
    <source>
        <dbReference type="ARBA" id="ARBA00022801"/>
    </source>
</evidence>
<evidence type="ECO:0000256" key="1">
    <source>
        <dbReference type="ARBA" id="ARBA00004123"/>
    </source>
</evidence>
<dbReference type="SUPFAM" id="SSF117856">
    <property type="entry name" value="AF0104/ALDC/Ptd012-like"/>
    <property type="match status" value="1"/>
</dbReference>
<keyword evidence="4 9" id="KW-0378">Hydrolase</keyword>
<dbReference type="InterPro" id="IPR015021">
    <property type="entry name" value="C11orf54_DUF1907"/>
</dbReference>
<evidence type="ECO:0000313" key="9">
    <source>
        <dbReference type="EMBL" id="KPI40477.1"/>
    </source>
</evidence>
<keyword evidence="10" id="KW-1185">Reference proteome</keyword>
<comment type="subcellular location">
    <subcellularLocation>
        <location evidence="1">Nucleus</location>
    </subcellularLocation>
</comment>
<dbReference type="VEuPathDB" id="FungiDB:AB675_7754"/>
<sequence>MTLPVEKLELSSTTLADLASVISSGLRNSFSRSSCTVTITADLRLPPYHLAAPGLSGSPRVVDIGSPPSPPTQPHQKIRPPLHRQTDRPPAIPRAAHRRRRGPFHTVGKNCELAPNIAYSDGGRKVVNRTHYTKLEPGSDGSLVPQCLQIEEESTGFALMANLYGSQGLPGEALHITATARTGSHASFTDAIQDAIREHYGPDHPLISLGGVFVLKRGKANFHVMPDFPGPKEPELDSDEAIAKWLRYFDFEAPVVALSVLHTCGEDVVKELGLRVEHSHCFSEAEDGSKDQGTGRGGHYHYDVDETKDVVEYEGWFNVAEWVYRVDRPGPEV</sequence>